<keyword evidence="2" id="KW-1185">Reference proteome</keyword>
<evidence type="ECO:0000313" key="1">
    <source>
        <dbReference type="EMBL" id="GFH12206.1"/>
    </source>
</evidence>
<protein>
    <submittedName>
        <fullName evidence="1">Uncharacterized protein</fullName>
    </submittedName>
</protein>
<comment type="caution">
    <text evidence="1">The sequence shown here is derived from an EMBL/GenBank/DDBJ whole genome shotgun (WGS) entry which is preliminary data.</text>
</comment>
<sequence length="105" mass="10923">GKASMCRAHSHPAILQYLAKTSKPYCLVPSTVMAGLSPSPPAFKAVSAADLDFCGGQGSPIMEVDDSYSCVIGSHLSTIPYLLTSGTTYWLGSTVPNSTVLITSP</sequence>
<dbReference type="Proteomes" id="UP000485058">
    <property type="component" value="Unassembled WGS sequence"/>
</dbReference>
<evidence type="ECO:0000313" key="2">
    <source>
        <dbReference type="Proteomes" id="UP000485058"/>
    </source>
</evidence>
<gene>
    <name evidence="1" type="ORF">HaLaN_07845</name>
</gene>
<dbReference type="EMBL" id="BLLF01000477">
    <property type="protein sequence ID" value="GFH12206.1"/>
    <property type="molecule type" value="Genomic_DNA"/>
</dbReference>
<organism evidence="1 2">
    <name type="scientific">Haematococcus lacustris</name>
    <name type="common">Green alga</name>
    <name type="synonym">Haematococcus pluvialis</name>
    <dbReference type="NCBI Taxonomy" id="44745"/>
    <lineage>
        <taxon>Eukaryota</taxon>
        <taxon>Viridiplantae</taxon>
        <taxon>Chlorophyta</taxon>
        <taxon>core chlorophytes</taxon>
        <taxon>Chlorophyceae</taxon>
        <taxon>CS clade</taxon>
        <taxon>Chlamydomonadales</taxon>
        <taxon>Haematococcaceae</taxon>
        <taxon>Haematococcus</taxon>
    </lineage>
</organism>
<proteinExistence type="predicted"/>
<reference evidence="1 2" key="1">
    <citation type="submission" date="2020-02" db="EMBL/GenBank/DDBJ databases">
        <title>Draft genome sequence of Haematococcus lacustris strain NIES-144.</title>
        <authorList>
            <person name="Morimoto D."/>
            <person name="Nakagawa S."/>
            <person name="Yoshida T."/>
            <person name="Sawayama S."/>
        </authorList>
    </citation>
    <scope>NUCLEOTIDE SEQUENCE [LARGE SCALE GENOMIC DNA]</scope>
    <source>
        <strain evidence="1 2">NIES-144</strain>
    </source>
</reference>
<accession>A0A699YYW3</accession>
<feature type="non-terminal residue" evidence="1">
    <location>
        <position position="1"/>
    </location>
</feature>
<dbReference type="AlphaFoldDB" id="A0A699YYW3"/>
<name>A0A699YYW3_HAELA</name>